<dbReference type="InterPro" id="IPR012001">
    <property type="entry name" value="Thiamin_PyroP_enz_TPP-bd_dom"/>
</dbReference>
<dbReference type="PANTHER" id="PTHR42916">
    <property type="entry name" value="2-SUCCINYL-5-ENOLPYRUVYL-6-HYDROXY-3-CYCLOHEXENE-1-CARBOXYLATE SYNTHASE"/>
    <property type="match status" value="1"/>
</dbReference>
<comment type="caution">
    <text evidence="2">The sequence shown here is derived from an EMBL/GenBank/DDBJ whole genome shotgun (WGS) entry which is preliminary data.</text>
</comment>
<protein>
    <recommendedName>
        <fullName evidence="1">Thiamine pyrophosphate enzyme N-terminal TPP-binding domain-containing protein</fullName>
    </recommendedName>
</protein>
<dbReference type="Proteomes" id="UP000740727">
    <property type="component" value="Unassembled WGS sequence"/>
</dbReference>
<sequence>MSFTPSPVLGEVIVDQLIRSGVRDAVISPGSRNAPLTMALWRAAELNRIRLHTRIDERSAAFLALGITKSTSTPTPVICTSGSAAANFYPALLEAHHNQHPLIAITADRPARLWQTGANQTTTQVEMFPAAVKQSINLSATGSEPGQVQLWREQIAGSYVAELSSPRSNTFRS</sequence>
<proteinExistence type="predicted"/>
<evidence type="ECO:0000259" key="1">
    <source>
        <dbReference type="Pfam" id="PF02776"/>
    </source>
</evidence>
<dbReference type="EMBL" id="RFXN01000051">
    <property type="protein sequence ID" value="NBR94061.1"/>
    <property type="molecule type" value="Genomic_DNA"/>
</dbReference>
<dbReference type="AlphaFoldDB" id="A0A965LLB9"/>
<feature type="domain" description="Thiamine pyrophosphate enzyme N-terminal TPP-binding" evidence="1">
    <location>
        <begin position="9"/>
        <end position="126"/>
    </location>
</feature>
<gene>
    <name evidence="2" type="ORF">EBT44_04400</name>
</gene>
<evidence type="ECO:0000313" key="2">
    <source>
        <dbReference type="EMBL" id="NBR94061.1"/>
    </source>
</evidence>
<dbReference type="InterPro" id="IPR029061">
    <property type="entry name" value="THDP-binding"/>
</dbReference>
<organism evidence="2 3">
    <name type="scientific">Candidatus Fonsibacter lacus</name>
    <dbReference type="NCBI Taxonomy" id="2576439"/>
    <lineage>
        <taxon>Bacteria</taxon>
        <taxon>Pseudomonadati</taxon>
        <taxon>Pseudomonadota</taxon>
        <taxon>Alphaproteobacteria</taxon>
        <taxon>Candidatus Pelagibacterales</taxon>
        <taxon>Candidatus Pelagibacterales incertae sedis</taxon>
        <taxon>Candidatus Fonsibacter</taxon>
    </lineage>
</organism>
<dbReference type="Gene3D" id="3.40.50.970">
    <property type="match status" value="1"/>
</dbReference>
<dbReference type="PANTHER" id="PTHR42916:SF1">
    <property type="entry name" value="PROTEIN PHYLLO, CHLOROPLASTIC"/>
    <property type="match status" value="1"/>
</dbReference>
<dbReference type="SUPFAM" id="SSF52518">
    <property type="entry name" value="Thiamin diphosphate-binding fold (THDP-binding)"/>
    <property type="match status" value="1"/>
</dbReference>
<evidence type="ECO:0000313" key="3">
    <source>
        <dbReference type="Proteomes" id="UP000740727"/>
    </source>
</evidence>
<reference evidence="2" key="1">
    <citation type="submission" date="2018-10" db="EMBL/GenBank/DDBJ databases">
        <title>Iterative Subtractive Binning of Freshwater Chronoseries Metagenomes Recovers Nearly Complete Genomes from over Four Hundred Novel Species.</title>
        <authorList>
            <person name="Rodriguez-R L.M."/>
            <person name="Tsementzi D."/>
            <person name="Luo C."/>
            <person name="Konstantinidis K.T."/>
        </authorList>
    </citation>
    <scope>NUCLEOTIDE SEQUENCE</scope>
    <source>
        <strain evidence="2">WB5_2A_028</strain>
    </source>
</reference>
<name>A0A965LLB9_9PROT</name>
<dbReference type="GO" id="GO:0030976">
    <property type="term" value="F:thiamine pyrophosphate binding"/>
    <property type="evidence" value="ECO:0007669"/>
    <property type="project" value="InterPro"/>
</dbReference>
<dbReference type="Pfam" id="PF02776">
    <property type="entry name" value="TPP_enzyme_N"/>
    <property type="match status" value="1"/>
</dbReference>
<dbReference type="CDD" id="cd07037">
    <property type="entry name" value="TPP_PYR_MenD"/>
    <property type="match status" value="1"/>
</dbReference>
<accession>A0A965LLB9</accession>